<dbReference type="AlphaFoldDB" id="A0A6L9L7B8"/>
<gene>
    <name evidence="1" type="ORF">GK108_16305</name>
</gene>
<organism evidence="1 2">
    <name type="scientific">Spirosoma terrae</name>
    <dbReference type="NCBI Taxonomy" id="1968276"/>
    <lineage>
        <taxon>Bacteria</taxon>
        <taxon>Pseudomonadati</taxon>
        <taxon>Bacteroidota</taxon>
        <taxon>Cytophagia</taxon>
        <taxon>Cytophagales</taxon>
        <taxon>Cytophagaceae</taxon>
        <taxon>Spirosoma</taxon>
    </lineage>
</organism>
<dbReference type="EMBL" id="JAAFZH010000006">
    <property type="protein sequence ID" value="NDU96444.1"/>
    <property type="molecule type" value="Genomic_DNA"/>
</dbReference>
<keyword evidence="2" id="KW-1185">Reference proteome</keyword>
<evidence type="ECO:0000313" key="2">
    <source>
        <dbReference type="Proteomes" id="UP000474175"/>
    </source>
</evidence>
<accession>A0A6L9L7B8</accession>
<dbReference type="Proteomes" id="UP000474175">
    <property type="component" value="Unassembled WGS sequence"/>
</dbReference>
<reference evidence="1 2" key="1">
    <citation type="submission" date="2020-02" db="EMBL/GenBank/DDBJ databases">
        <title>Draft genome sequence of two Spirosoma agri KCTC 52727 and Spirosoma terrae KCTC 52035.</title>
        <authorList>
            <person name="Rojas J."/>
            <person name="Ambika Manirajan B."/>
            <person name="Suarez C."/>
            <person name="Ratering S."/>
            <person name="Schnell S."/>
        </authorList>
    </citation>
    <scope>NUCLEOTIDE SEQUENCE [LARGE SCALE GENOMIC DNA]</scope>
    <source>
        <strain evidence="1 2">KCTC 52035</strain>
    </source>
</reference>
<sequence length="120" mass="13073">MTKLAGSVLLSAATLMNPSGPKNLSFDASAFVTVNKQVRVAVSKKAEIPVTVLLRDVNKNILFHQSISKMESSYAVKLNVNDLADGTYELEVKSTEGSIRKEFNLSTQPTQQSSRIVAMQ</sequence>
<evidence type="ECO:0008006" key="3">
    <source>
        <dbReference type="Google" id="ProtNLM"/>
    </source>
</evidence>
<proteinExistence type="predicted"/>
<protein>
    <recommendedName>
        <fullName evidence="3">T9SS type A sorting domain-containing protein</fullName>
    </recommendedName>
</protein>
<name>A0A6L9L7B8_9BACT</name>
<evidence type="ECO:0000313" key="1">
    <source>
        <dbReference type="EMBL" id="NDU96444.1"/>
    </source>
</evidence>
<comment type="caution">
    <text evidence="1">The sequence shown here is derived from an EMBL/GenBank/DDBJ whole genome shotgun (WGS) entry which is preliminary data.</text>
</comment>